<comment type="caution">
    <text evidence="1">The sequence shown here is derived from an EMBL/GenBank/DDBJ whole genome shotgun (WGS) entry which is preliminary data.</text>
</comment>
<name>A0A0F9NC89_9ZZZZ</name>
<dbReference type="EMBL" id="LAZR01003555">
    <property type="protein sequence ID" value="KKN17115.1"/>
    <property type="molecule type" value="Genomic_DNA"/>
</dbReference>
<accession>A0A0F9NC89</accession>
<protein>
    <submittedName>
        <fullName evidence="1">Uncharacterized protein</fullName>
    </submittedName>
</protein>
<dbReference type="AlphaFoldDB" id="A0A0F9NC89"/>
<organism evidence="1">
    <name type="scientific">marine sediment metagenome</name>
    <dbReference type="NCBI Taxonomy" id="412755"/>
    <lineage>
        <taxon>unclassified sequences</taxon>
        <taxon>metagenomes</taxon>
        <taxon>ecological metagenomes</taxon>
    </lineage>
</organism>
<reference evidence="1" key="1">
    <citation type="journal article" date="2015" name="Nature">
        <title>Complex archaea that bridge the gap between prokaryotes and eukaryotes.</title>
        <authorList>
            <person name="Spang A."/>
            <person name="Saw J.H."/>
            <person name="Jorgensen S.L."/>
            <person name="Zaremba-Niedzwiedzka K."/>
            <person name="Martijn J."/>
            <person name="Lind A.E."/>
            <person name="van Eijk R."/>
            <person name="Schleper C."/>
            <person name="Guy L."/>
            <person name="Ettema T.J."/>
        </authorList>
    </citation>
    <scope>NUCLEOTIDE SEQUENCE</scope>
</reference>
<proteinExistence type="predicted"/>
<evidence type="ECO:0000313" key="1">
    <source>
        <dbReference type="EMBL" id="KKN17115.1"/>
    </source>
</evidence>
<feature type="non-terminal residue" evidence="1">
    <location>
        <position position="1"/>
    </location>
</feature>
<sequence>SGVPSVINYLTEGGYDNYLSREEYLLSFLKYGDVDAILELEEIIGRQFQIKKELNEIFEVDEYNRI</sequence>
<gene>
    <name evidence="1" type="ORF">LCGC14_0969160</name>
</gene>